<keyword evidence="6" id="KW-1185">Reference proteome</keyword>
<accession>A0A918PZU6</accession>
<keyword evidence="3" id="KW-0238">DNA-binding</keyword>
<sequence>MKAKPTDSELEILTILWEKGPSTVRDIHEILATAKDTGYTTTLKTMQNMHNKGILDRAEQGRGHLYTPSLSEKETQGSLLSNFVNATFGGSAKKLILRALGESNPSQEEIKEIRNLLNELENKNE</sequence>
<keyword evidence="2" id="KW-0805">Transcription regulation</keyword>
<protein>
    <recommendedName>
        <fullName evidence="7">Transcriptional regulator</fullName>
    </recommendedName>
</protein>
<dbReference type="Gene3D" id="1.10.4040.10">
    <property type="entry name" value="Penicillinase repressor domain"/>
    <property type="match status" value="1"/>
</dbReference>
<dbReference type="PIRSF" id="PIRSF019455">
    <property type="entry name" value="CopR_AtkY"/>
    <property type="match status" value="1"/>
</dbReference>
<reference evidence="5" key="1">
    <citation type="journal article" date="2014" name="Int. J. Syst. Evol. Microbiol.">
        <title>Complete genome sequence of Corynebacterium casei LMG S-19264T (=DSM 44701T), isolated from a smear-ripened cheese.</title>
        <authorList>
            <consortium name="US DOE Joint Genome Institute (JGI-PGF)"/>
            <person name="Walter F."/>
            <person name="Albersmeier A."/>
            <person name="Kalinowski J."/>
            <person name="Ruckert C."/>
        </authorList>
    </citation>
    <scope>NUCLEOTIDE SEQUENCE</scope>
    <source>
        <strain evidence="5">KCTC 12368</strain>
    </source>
</reference>
<gene>
    <name evidence="5" type="ORF">GCM10007049_22280</name>
</gene>
<dbReference type="Pfam" id="PF03965">
    <property type="entry name" value="Penicillinase_R"/>
    <property type="match status" value="1"/>
</dbReference>
<dbReference type="AlphaFoldDB" id="A0A918PZU6"/>
<dbReference type="InterPro" id="IPR036390">
    <property type="entry name" value="WH_DNA-bd_sf"/>
</dbReference>
<dbReference type="Gene3D" id="1.10.10.10">
    <property type="entry name" value="Winged helix-like DNA-binding domain superfamily/Winged helix DNA-binding domain"/>
    <property type="match status" value="1"/>
</dbReference>
<dbReference type="GO" id="GO:0003677">
    <property type="term" value="F:DNA binding"/>
    <property type="evidence" value="ECO:0007669"/>
    <property type="project" value="UniProtKB-KW"/>
</dbReference>
<evidence type="ECO:0008006" key="7">
    <source>
        <dbReference type="Google" id="ProtNLM"/>
    </source>
</evidence>
<dbReference type="InterPro" id="IPR036388">
    <property type="entry name" value="WH-like_DNA-bd_sf"/>
</dbReference>
<evidence type="ECO:0000313" key="6">
    <source>
        <dbReference type="Proteomes" id="UP000619457"/>
    </source>
</evidence>
<dbReference type="RefSeq" id="WP_018472857.1">
    <property type="nucleotide sequence ID" value="NZ_BMWX01000003.1"/>
</dbReference>
<dbReference type="GO" id="GO:0045892">
    <property type="term" value="P:negative regulation of DNA-templated transcription"/>
    <property type="evidence" value="ECO:0007669"/>
    <property type="project" value="InterPro"/>
</dbReference>
<organism evidence="5 6">
    <name type="scientific">Echinicola pacifica</name>
    <dbReference type="NCBI Taxonomy" id="346377"/>
    <lineage>
        <taxon>Bacteria</taxon>
        <taxon>Pseudomonadati</taxon>
        <taxon>Bacteroidota</taxon>
        <taxon>Cytophagia</taxon>
        <taxon>Cytophagales</taxon>
        <taxon>Cyclobacteriaceae</taxon>
        <taxon>Echinicola</taxon>
    </lineage>
</organism>
<evidence type="ECO:0000256" key="4">
    <source>
        <dbReference type="ARBA" id="ARBA00023163"/>
    </source>
</evidence>
<reference evidence="5" key="2">
    <citation type="submission" date="2020-09" db="EMBL/GenBank/DDBJ databases">
        <authorList>
            <person name="Sun Q."/>
            <person name="Kim S."/>
        </authorList>
    </citation>
    <scope>NUCLEOTIDE SEQUENCE</scope>
    <source>
        <strain evidence="5">KCTC 12368</strain>
    </source>
</reference>
<proteinExistence type="inferred from homology"/>
<evidence type="ECO:0000256" key="1">
    <source>
        <dbReference type="ARBA" id="ARBA00011046"/>
    </source>
</evidence>
<evidence type="ECO:0000256" key="2">
    <source>
        <dbReference type="ARBA" id="ARBA00023015"/>
    </source>
</evidence>
<keyword evidence="4" id="KW-0804">Transcription</keyword>
<dbReference type="SUPFAM" id="SSF46785">
    <property type="entry name" value="Winged helix' DNA-binding domain"/>
    <property type="match status" value="1"/>
</dbReference>
<evidence type="ECO:0000313" key="5">
    <source>
        <dbReference type="EMBL" id="GGZ28793.1"/>
    </source>
</evidence>
<name>A0A918PZU6_9BACT</name>
<evidence type="ECO:0000256" key="3">
    <source>
        <dbReference type="ARBA" id="ARBA00023125"/>
    </source>
</evidence>
<dbReference type="EMBL" id="BMWX01000003">
    <property type="protein sequence ID" value="GGZ28793.1"/>
    <property type="molecule type" value="Genomic_DNA"/>
</dbReference>
<dbReference type="Proteomes" id="UP000619457">
    <property type="component" value="Unassembled WGS sequence"/>
</dbReference>
<comment type="caution">
    <text evidence="5">The sequence shown here is derived from an EMBL/GenBank/DDBJ whole genome shotgun (WGS) entry which is preliminary data.</text>
</comment>
<dbReference type="InterPro" id="IPR005650">
    <property type="entry name" value="BlaI_family"/>
</dbReference>
<comment type="similarity">
    <text evidence="1">Belongs to the BlaI transcriptional regulatory family.</text>
</comment>